<feature type="transmembrane region" description="Helical" evidence="7">
    <location>
        <begin position="1145"/>
        <end position="1166"/>
    </location>
</feature>
<evidence type="ECO:0000256" key="4">
    <source>
        <dbReference type="ARBA" id="ARBA00022989"/>
    </source>
</evidence>
<feature type="coiled-coil region" evidence="6">
    <location>
        <begin position="548"/>
        <end position="670"/>
    </location>
</feature>
<evidence type="ECO:0000256" key="5">
    <source>
        <dbReference type="ARBA" id="ARBA00023136"/>
    </source>
</evidence>
<dbReference type="Proteomes" id="UP000724149">
    <property type="component" value="Unassembled WGS sequence"/>
</dbReference>
<keyword evidence="4 7" id="KW-1133">Transmembrane helix</keyword>
<comment type="caution">
    <text evidence="9">The sequence shown here is derived from an EMBL/GenBank/DDBJ whole genome shotgun (WGS) entry which is preliminary data.</text>
</comment>
<feature type="coiled-coil region" evidence="6">
    <location>
        <begin position="456"/>
        <end position="507"/>
    </location>
</feature>
<reference evidence="9 10" key="1">
    <citation type="journal article" date="2021" name="Sci. Rep.">
        <title>The distribution of antibiotic resistance genes in chicken gut microbiota commensals.</title>
        <authorList>
            <person name="Juricova H."/>
            <person name="Matiasovicova J."/>
            <person name="Kubasova T."/>
            <person name="Cejkova D."/>
            <person name="Rychlik I."/>
        </authorList>
    </citation>
    <scope>NUCLEOTIDE SEQUENCE [LARGE SCALE GENOMIC DNA]</scope>
    <source>
        <strain evidence="9 10">An564</strain>
    </source>
</reference>
<evidence type="ECO:0000256" key="7">
    <source>
        <dbReference type="SAM" id="Phobius"/>
    </source>
</evidence>
<accession>A0ABS2GLI3</accession>
<protein>
    <recommendedName>
        <fullName evidence="8">ABC3 transporter permease C-terminal domain-containing protein</fullName>
    </recommendedName>
</protein>
<comment type="subcellular location">
    <subcellularLocation>
        <location evidence="1">Cell membrane</location>
        <topology evidence="1">Multi-pass membrane protein</topology>
    </subcellularLocation>
</comment>
<keyword evidence="10" id="KW-1185">Reference proteome</keyword>
<evidence type="ECO:0000313" key="10">
    <source>
        <dbReference type="Proteomes" id="UP000724149"/>
    </source>
</evidence>
<feature type="transmembrane region" description="Helical" evidence="7">
    <location>
        <begin position="791"/>
        <end position="819"/>
    </location>
</feature>
<feature type="coiled-coil region" evidence="6">
    <location>
        <begin position="357"/>
        <end position="391"/>
    </location>
</feature>
<evidence type="ECO:0000259" key="8">
    <source>
        <dbReference type="Pfam" id="PF02687"/>
    </source>
</evidence>
<evidence type="ECO:0000256" key="6">
    <source>
        <dbReference type="SAM" id="Coils"/>
    </source>
</evidence>
<dbReference type="EMBL" id="JACSNR010000003">
    <property type="protein sequence ID" value="MBM6922861.1"/>
    <property type="molecule type" value="Genomic_DNA"/>
</dbReference>
<sequence>MKLFSRFTHNRLITDALREIRATRSRFLSILVLSALAVCFLAGLRATEPDMKNSADRYLDSLRLMDLRVAATLGLTDEDIALLSEQPGVQLCQGAYTIDAMVKTGEKDSNAKVLSYTEEINCPELLEGRLPQTPEECLAEPRFLQETGLSIGDTITLDTGTGDYEDALTGTQFTIVGTANSPLYIGVERGSSTLGTGKAEYFLLLPMESFAMESYTDAYLLVDGAADLMTYSDEYDQLIQSMTDQLEPLGEERAALRAQTVRQEGQEKIDEARQELADAEQELADAEQELADARQELDDGWADYAQGQLDYEDGLQEYRDGEQEYQDGLEEYRDGKEELKDGEEELEYGWEQLQDGVRQYNDALAKFEAGKAELEAREAEWEAGLTRLREELLPALEQLLPGTDLPDYPDNAALLAGLAGSDGAVIDSALDSARDQISAGITALEAQLGELAQSDSQTVQQQLDALTAQIDELNAQLAALDPASPEYAELFDQITELTGQAAALEEALPWLRQLEGLRSQLEQLCTTDPEGNSVPISSAVILTGDAALTAARQELAAGEAELAAAKEKLDKSYDKLIEGEEELELGKEELKDAWDQLQDAEQELIDGWAELEDGRLELEDANQELLDGEAEYADGLAEYLDKKADAETEIADARAELEDAQYELDHLRESEWYILDRDTNMGFVSFSMDADRMGNLASVFPLIFFLVAALVCLTTMTRMVEEQRIAIGSLKALGYSKGAIAIKYVGYGFLASTLGSLLGLAVGLTLLPWIICTAWKIIYNFGPIYYGLEPASSITACLAAVGTVTLSALGACFSTLAAVPAQLMRPKAPPMGRRILLERVTPLWRRLSFNYKITLRNLFRYQKRFWMTAAGIGGCAALIVTAFGLRDSIMSIMELQYNEIYHYDAIAGLDHPTGEQWDEISALLDSHPLVSDWTSEHTETVTAESDAYTADASLEVVADSETLERFVDLRHRTDSDPVTLPDSGAVITEKLAQLLDVEPGDTMILDGDSRVEIQVADITEHYIQHYVYLSESAYEEVFGQEPEQNALLIRYAGDDASELDQELVALDGISSLTRTEDTRRTFGTSLESVDYAVALIIVCAAALAFVVLYNLTNINITERLRELATLKVLGFYDDELSAYIYRENVILTVLGTLLGMVLGKLLHQWLILTVEIDLLMFGRTISPTSYLWAALLTAVFSLTVNLFAHRKLKKLDMVESLKTVE</sequence>
<dbReference type="PANTHER" id="PTHR30287">
    <property type="entry name" value="MEMBRANE COMPONENT OF PREDICTED ABC SUPERFAMILY METABOLITE UPTAKE TRANSPORTER"/>
    <property type="match status" value="1"/>
</dbReference>
<dbReference type="InterPro" id="IPR003838">
    <property type="entry name" value="ABC3_permease_C"/>
</dbReference>
<dbReference type="PANTHER" id="PTHR30287:SF1">
    <property type="entry name" value="INNER MEMBRANE PROTEIN"/>
    <property type="match status" value="1"/>
</dbReference>
<gene>
    <name evidence="9" type="ORF">H9X81_04025</name>
</gene>
<keyword evidence="3 7" id="KW-0812">Transmembrane</keyword>
<evidence type="ECO:0000256" key="3">
    <source>
        <dbReference type="ARBA" id="ARBA00022692"/>
    </source>
</evidence>
<feature type="domain" description="ABC3 transporter permease C-terminal" evidence="8">
    <location>
        <begin position="699"/>
        <end position="809"/>
    </location>
</feature>
<feature type="domain" description="ABC3 transporter permease C-terminal" evidence="8">
    <location>
        <begin position="1095"/>
        <end position="1208"/>
    </location>
</feature>
<dbReference type="InterPro" id="IPR038766">
    <property type="entry name" value="Membrane_comp_ABC_pdt"/>
</dbReference>
<evidence type="ECO:0000313" key="9">
    <source>
        <dbReference type="EMBL" id="MBM6922861.1"/>
    </source>
</evidence>
<feature type="transmembrane region" description="Helical" evidence="7">
    <location>
        <begin position="744"/>
        <end position="771"/>
    </location>
</feature>
<feature type="transmembrane region" description="Helical" evidence="7">
    <location>
        <begin position="865"/>
        <end position="885"/>
    </location>
</feature>
<keyword evidence="2" id="KW-1003">Cell membrane</keyword>
<dbReference type="Gene3D" id="1.10.287.1490">
    <property type="match status" value="1"/>
</dbReference>
<evidence type="ECO:0000256" key="2">
    <source>
        <dbReference type="ARBA" id="ARBA00022475"/>
    </source>
</evidence>
<organism evidence="9 10">
    <name type="scientific">Hydrogenoanaerobacterium saccharovorans</name>
    <dbReference type="NCBI Taxonomy" id="474960"/>
    <lineage>
        <taxon>Bacteria</taxon>
        <taxon>Bacillati</taxon>
        <taxon>Bacillota</taxon>
        <taxon>Clostridia</taxon>
        <taxon>Eubacteriales</taxon>
        <taxon>Oscillospiraceae</taxon>
        <taxon>Hydrogenoanaerobacterium</taxon>
    </lineage>
</organism>
<keyword evidence="6" id="KW-0175">Coiled coil</keyword>
<name>A0ABS2GLI3_9FIRM</name>
<feature type="transmembrane region" description="Helical" evidence="7">
    <location>
        <begin position="1186"/>
        <end position="1204"/>
    </location>
</feature>
<feature type="coiled-coil region" evidence="6">
    <location>
        <begin position="255"/>
        <end position="296"/>
    </location>
</feature>
<evidence type="ECO:0000256" key="1">
    <source>
        <dbReference type="ARBA" id="ARBA00004651"/>
    </source>
</evidence>
<dbReference type="RefSeq" id="WP_204720036.1">
    <property type="nucleotide sequence ID" value="NZ_JACSNR010000003.1"/>
</dbReference>
<proteinExistence type="predicted"/>
<feature type="transmembrane region" description="Helical" evidence="7">
    <location>
        <begin position="1091"/>
        <end position="1111"/>
    </location>
</feature>
<feature type="transmembrane region" description="Helical" evidence="7">
    <location>
        <begin position="696"/>
        <end position="716"/>
    </location>
</feature>
<dbReference type="Pfam" id="PF02687">
    <property type="entry name" value="FtsX"/>
    <property type="match status" value="2"/>
</dbReference>
<keyword evidence="5 7" id="KW-0472">Membrane</keyword>